<dbReference type="InParanoid" id="A0A059A7K1"/>
<feature type="compositionally biased region" description="Polar residues" evidence="1">
    <location>
        <begin position="67"/>
        <end position="98"/>
    </location>
</feature>
<dbReference type="Gramene" id="KCW49714">
    <property type="protein sequence ID" value="KCW49714"/>
    <property type="gene ID" value="EUGRSUZ_K03213"/>
</dbReference>
<evidence type="ECO:0000256" key="1">
    <source>
        <dbReference type="SAM" id="MobiDB-lite"/>
    </source>
</evidence>
<name>A0A059A7K1_EUCGR</name>
<gene>
    <name evidence="2" type="ORF">EUGRSUZ_K03213</name>
</gene>
<sequence>MTQIVRSTSLLCYQNKHLVLIISHVPTKCSQSKFKNMLLTTCSQQQNLCILNWKDTDVGQGQPPQRVFSTLPNKQTNKQTNTRSLQRNSTETFHPTTNRIHKTRTLKDFNHLRK</sequence>
<proteinExistence type="predicted"/>
<organism evidence="2">
    <name type="scientific">Eucalyptus grandis</name>
    <name type="common">Flooded gum</name>
    <dbReference type="NCBI Taxonomy" id="71139"/>
    <lineage>
        <taxon>Eukaryota</taxon>
        <taxon>Viridiplantae</taxon>
        <taxon>Streptophyta</taxon>
        <taxon>Embryophyta</taxon>
        <taxon>Tracheophyta</taxon>
        <taxon>Spermatophyta</taxon>
        <taxon>Magnoliopsida</taxon>
        <taxon>eudicotyledons</taxon>
        <taxon>Gunneridae</taxon>
        <taxon>Pentapetalae</taxon>
        <taxon>rosids</taxon>
        <taxon>malvids</taxon>
        <taxon>Myrtales</taxon>
        <taxon>Myrtaceae</taxon>
        <taxon>Myrtoideae</taxon>
        <taxon>Eucalypteae</taxon>
        <taxon>Eucalyptus</taxon>
    </lineage>
</organism>
<evidence type="ECO:0000313" key="2">
    <source>
        <dbReference type="EMBL" id="KCW49714.1"/>
    </source>
</evidence>
<reference evidence="2" key="1">
    <citation type="submission" date="2013-07" db="EMBL/GenBank/DDBJ databases">
        <title>The genome of Eucalyptus grandis.</title>
        <authorList>
            <person name="Schmutz J."/>
            <person name="Hayes R."/>
            <person name="Myburg A."/>
            <person name="Tuskan G."/>
            <person name="Grattapaglia D."/>
            <person name="Rokhsar D.S."/>
        </authorList>
    </citation>
    <scope>NUCLEOTIDE SEQUENCE</scope>
    <source>
        <tissue evidence="2">Leaf extractions</tissue>
    </source>
</reference>
<feature type="region of interest" description="Disordered" evidence="1">
    <location>
        <begin position="61"/>
        <end position="114"/>
    </location>
</feature>
<accession>A0A059A7K1</accession>
<feature type="compositionally biased region" description="Basic and acidic residues" evidence="1">
    <location>
        <begin position="105"/>
        <end position="114"/>
    </location>
</feature>
<dbReference type="EMBL" id="KK198763">
    <property type="protein sequence ID" value="KCW49714.1"/>
    <property type="molecule type" value="Genomic_DNA"/>
</dbReference>
<protein>
    <submittedName>
        <fullName evidence="2">Uncharacterized protein</fullName>
    </submittedName>
</protein>
<dbReference type="AlphaFoldDB" id="A0A059A7K1"/>